<dbReference type="PRINTS" id="PR00096">
    <property type="entry name" value="GATASE"/>
</dbReference>
<evidence type="ECO:0000313" key="4">
    <source>
        <dbReference type="Proteomes" id="UP000252800"/>
    </source>
</evidence>
<evidence type="ECO:0000313" key="3">
    <source>
        <dbReference type="EMBL" id="RBR31811.1"/>
    </source>
</evidence>
<comment type="caution">
    <text evidence="3">The sequence shown here is derived from an EMBL/GenBank/DDBJ whole genome shotgun (WGS) entry which is preliminary data.</text>
</comment>
<dbReference type="PROSITE" id="PS51273">
    <property type="entry name" value="GATASE_TYPE_1"/>
    <property type="match status" value="1"/>
</dbReference>
<dbReference type="NCBIfam" id="TIGR00566">
    <property type="entry name" value="trpG_papA"/>
    <property type="match status" value="1"/>
</dbReference>
<dbReference type="InterPro" id="IPR029062">
    <property type="entry name" value="Class_I_gatase-like"/>
</dbReference>
<dbReference type="PRINTS" id="PR00097">
    <property type="entry name" value="ANTSNTHASEII"/>
</dbReference>
<keyword evidence="1" id="KW-0315">Glutamine amidotransferase</keyword>
<dbReference type="FunFam" id="3.40.50.880:FF:000003">
    <property type="entry name" value="Anthranilate synthase component II"/>
    <property type="match status" value="1"/>
</dbReference>
<dbReference type="InterPro" id="IPR006221">
    <property type="entry name" value="TrpG/PapA_dom"/>
</dbReference>
<dbReference type="GO" id="GO:0000162">
    <property type="term" value="P:L-tryptophan biosynthetic process"/>
    <property type="evidence" value="ECO:0007669"/>
    <property type="project" value="TreeGrafter"/>
</dbReference>
<feature type="domain" description="Glutamine amidotransferase" evidence="2">
    <location>
        <begin position="3"/>
        <end position="186"/>
    </location>
</feature>
<dbReference type="Proteomes" id="UP000252800">
    <property type="component" value="Unassembled WGS sequence"/>
</dbReference>
<dbReference type="GO" id="GO:0004049">
    <property type="term" value="F:anthranilate synthase activity"/>
    <property type="evidence" value="ECO:0007669"/>
    <property type="project" value="TreeGrafter"/>
</dbReference>
<accession>A0A366SKK7</accession>
<dbReference type="PANTHER" id="PTHR43418">
    <property type="entry name" value="MULTIFUNCTIONAL TRYPTOPHAN BIOSYNTHESIS PROTEIN-RELATED"/>
    <property type="match status" value="1"/>
</dbReference>
<proteinExistence type="predicted"/>
<dbReference type="InterPro" id="IPR050472">
    <property type="entry name" value="Anth_synth/Amidotransfase"/>
</dbReference>
<evidence type="ECO:0000259" key="2">
    <source>
        <dbReference type="Pfam" id="PF00117"/>
    </source>
</evidence>
<organism evidence="3 4">
    <name type="scientific">Enterococcus cecorum</name>
    <dbReference type="NCBI Taxonomy" id="44008"/>
    <lineage>
        <taxon>Bacteria</taxon>
        <taxon>Bacillati</taxon>
        <taxon>Bacillota</taxon>
        <taxon>Bacilli</taxon>
        <taxon>Lactobacillales</taxon>
        <taxon>Enterococcaceae</taxon>
        <taxon>Enterococcus</taxon>
    </lineage>
</organism>
<dbReference type="SUPFAM" id="SSF52317">
    <property type="entry name" value="Class I glutamine amidotransferase-like"/>
    <property type="match status" value="1"/>
</dbReference>
<sequence length="222" mass="24917">MILLIDNYDSFAYNLYQMVGEIAKEIKVIRNDTISVKQIAQLNPQAIILSPGPGRPEDAGVCQEVITRLGHKIPILGVCLGHQAICQVFGATITHAPQLMHGKSSYIQINQESPLFKAIAAPMQVARYHSLIAQKETIPECLKVTASTNEQEIMAVEHQTYPIFGVQFHPESILTPNGRKLLANFIQFAQNLSISESFRSYNYMALKMKQPFVTTNKRLKYQ</sequence>
<dbReference type="EMBL" id="LEOY01000002">
    <property type="protein sequence ID" value="RBR31811.1"/>
    <property type="molecule type" value="Genomic_DNA"/>
</dbReference>
<name>A0A366SKK7_9ENTE</name>
<gene>
    <name evidence="3" type="ORF">EB18_00234</name>
</gene>
<reference evidence="3 4" key="1">
    <citation type="submission" date="2015-06" db="EMBL/GenBank/DDBJ databases">
        <title>The Genome Sequence of Enterococcus cecorum 170AEA1.</title>
        <authorList>
            <consortium name="The Broad Institute Genomics Platform"/>
            <consortium name="The Broad Institute Genome Sequencing Center for Infectious Disease"/>
            <person name="Earl A.M."/>
            <person name="Van Tyne D."/>
            <person name="Lebreton F."/>
            <person name="Saavedra J.T."/>
            <person name="Gilmore M.S."/>
            <person name="Manson McGuire A."/>
            <person name="Clock S."/>
            <person name="Crupain M."/>
            <person name="Rangan U."/>
            <person name="Young S."/>
            <person name="Abouelleil A."/>
            <person name="Cao P."/>
            <person name="Chapman S.B."/>
            <person name="Griggs A."/>
            <person name="Priest M."/>
            <person name="Shea T."/>
            <person name="Wortman J."/>
            <person name="Nusbaum C."/>
            <person name="Birren B."/>
        </authorList>
    </citation>
    <scope>NUCLEOTIDE SEQUENCE [LARGE SCALE GENOMIC DNA]</scope>
    <source>
        <strain evidence="3 4">170AEA1</strain>
    </source>
</reference>
<evidence type="ECO:0000256" key="1">
    <source>
        <dbReference type="ARBA" id="ARBA00022962"/>
    </source>
</evidence>
<dbReference type="Pfam" id="PF00117">
    <property type="entry name" value="GATase"/>
    <property type="match status" value="1"/>
</dbReference>
<dbReference type="Gene3D" id="3.40.50.880">
    <property type="match status" value="1"/>
</dbReference>
<dbReference type="AlphaFoldDB" id="A0A366SKK7"/>
<protein>
    <submittedName>
        <fullName evidence="3">GMP synthase (Glutamine-hydrolyzing) domain-containing protein</fullName>
    </submittedName>
</protein>
<dbReference type="PANTHER" id="PTHR43418:SF4">
    <property type="entry name" value="MULTIFUNCTIONAL TRYPTOPHAN BIOSYNTHESIS PROTEIN"/>
    <property type="match status" value="1"/>
</dbReference>
<dbReference type="RefSeq" id="WP_240184912.1">
    <property type="nucleotide sequence ID" value="NZ_KZ845739.1"/>
</dbReference>
<dbReference type="CDD" id="cd01743">
    <property type="entry name" value="GATase1_Anthranilate_Synthase"/>
    <property type="match status" value="1"/>
</dbReference>
<dbReference type="InterPro" id="IPR017926">
    <property type="entry name" value="GATASE"/>
</dbReference>
<dbReference type="GO" id="GO:0005829">
    <property type="term" value="C:cytosol"/>
    <property type="evidence" value="ECO:0007669"/>
    <property type="project" value="TreeGrafter"/>
</dbReference>
<dbReference type="PRINTS" id="PR00099">
    <property type="entry name" value="CPSGATASE"/>
</dbReference>